<feature type="region of interest" description="Pyrophosphorylase" evidence="17">
    <location>
        <begin position="1"/>
        <end position="235"/>
    </location>
</feature>
<dbReference type="InterPro" id="IPR038009">
    <property type="entry name" value="GlmU_C_LbH"/>
</dbReference>
<dbReference type="GO" id="GO:0009245">
    <property type="term" value="P:lipid A biosynthetic process"/>
    <property type="evidence" value="ECO:0007669"/>
    <property type="project" value="UniProtKB-UniRule"/>
</dbReference>
<comment type="caution">
    <text evidence="20">The sequence shown here is derived from an EMBL/GenBank/DDBJ whole genome shotgun (WGS) entry which is preliminary data.</text>
</comment>
<evidence type="ECO:0000256" key="14">
    <source>
        <dbReference type="ARBA" id="ARBA00048247"/>
    </source>
</evidence>
<evidence type="ECO:0000256" key="7">
    <source>
        <dbReference type="ARBA" id="ARBA00022737"/>
    </source>
</evidence>
<feature type="binding site" evidence="17">
    <location>
        <position position="233"/>
    </location>
    <ligand>
        <name>UDP-N-acetyl-alpha-D-glucosamine</name>
        <dbReference type="ChEBI" id="CHEBI:57705"/>
    </ligand>
</feature>
<dbReference type="InterPro" id="IPR056729">
    <property type="entry name" value="GMPPB_C"/>
</dbReference>
<feature type="domain" description="MobA-like NTP transferase" evidence="18">
    <location>
        <begin position="8"/>
        <end position="140"/>
    </location>
</feature>
<keyword evidence="9 17" id="KW-0133">Cell shape</keyword>
<evidence type="ECO:0000259" key="19">
    <source>
        <dbReference type="Pfam" id="PF25087"/>
    </source>
</evidence>
<comment type="cofactor">
    <cofactor evidence="17">
        <name>Mg(2+)</name>
        <dbReference type="ChEBI" id="CHEBI:18420"/>
    </cofactor>
    <text evidence="17">Binds 1 Mg(2+) ion per subunit.</text>
</comment>
<comment type="catalytic activity">
    <reaction evidence="14 17">
        <text>alpha-D-glucosamine 1-phosphate + acetyl-CoA = N-acetyl-alpha-D-glucosamine 1-phosphate + CoA + H(+)</text>
        <dbReference type="Rhea" id="RHEA:13725"/>
        <dbReference type="ChEBI" id="CHEBI:15378"/>
        <dbReference type="ChEBI" id="CHEBI:57287"/>
        <dbReference type="ChEBI" id="CHEBI:57288"/>
        <dbReference type="ChEBI" id="CHEBI:57776"/>
        <dbReference type="ChEBI" id="CHEBI:58516"/>
        <dbReference type="EC" id="2.3.1.157"/>
    </reaction>
</comment>
<gene>
    <name evidence="17 20" type="primary">glmU</name>
    <name evidence="20" type="ORF">Afil01_14000</name>
</gene>
<dbReference type="GO" id="GO:0006048">
    <property type="term" value="P:UDP-N-acetylglucosamine biosynthetic process"/>
    <property type="evidence" value="ECO:0007669"/>
    <property type="project" value="InterPro"/>
</dbReference>
<comment type="similarity">
    <text evidence="1 17">In the C-terminal section; belongs to the transferase hexapeptide repeat family.</text>
</comment>
<dbReference type="InterPro" id="IPR011004">
    <property type="entry name" value="Trimer_LpxA-like_sf"/>
</dbReference>
<keyword evidence="4 17" id="KW-0808">Transferase</keyword>
<evidence type="ECO:0000256" key="6">
    <source>
        <dbReference type="ARBA" id="ARBA00022723"/>
    </source>
</evidence>
<keyword evidence="21" id="KW-1185">Reference proteome</keyword>
<dbReference type="Gene3D" id="3.90.550.10">
    <property type="entry name" value="Spore Coat Polysaccharide Biosynthesis Protein SpsA, Chain A"/>
    <property type="match status" value="1"/>
</dbReference>
<feature type="binding site" evidence="17">
    <location>
        <position position="445"/>
    </location>
    <ligand>
        <name>acetyl-CoA</name>
        <dbReference type="ChEBI" id="CHEBI:57288"/>
    </ligand>
</feature>
<dbReference type="GO" id="GO:0019134">
    <property type="term" value="F:glucosamine-1-phosphate N-acetyltransferase activity"/>
    <property type="evidence" value="ECO:0007669"/>
    <property type="project" value="UniProtKB-UniRule"/>
</dbReference>
<feature type="binding site" evidence="17">
    <location>
        <position position="371"/>
    </location>
    <ligand>
        <name>UDP-N-acetyl-alpha-D-glucosamine</name>
        <dbReference type="ChEBI" id="CHEBI:57705"/>
    </ligand>
</feature>
<comment type="subunit">
    <text evidence="17">Homotrimer.</text>
</comment>
<dbReference type="RefSeq" id="WP_285661763.1">
    <property type="nucleotide sequence ID" value="NZ_BSTX01000001.1"/>
</dbReference>
<evidence type="ECO:0000256" key="8">
    <source>
        <dbReference type="ARBA" id="ARBA00022842"/>
    </source>
</evidence>
<dbReference type="Gene3D" id="2.160.10.10">
    <property type="entry name" value="Hexapeptide repeat proteins"/>
    <property type="match status" value="1"/>
</dbReference>
<evidence type="ECO:0000256" key="9">
    <source>
        <dbReference type="ARBA" id="ARBA00022960"/>
    </source>
</evidence>
<feature type="binding site" evidence="17">
    <location>
        <begin position="83"/>
        <end position="84"/>
    </location>
    <ligand>
        <name>UDP-N-acetyl-alpha-D-glucosamine</name>
        <dbReference type="ChEBI" id="CHEBI:57705"/>
    </ligand>
</feature>
<dbReference type="PANTHER" id="PTHR43584">
    <property type="entry name" value="NUCLEOTIDYL TRANSFERASE"/>
    <property type="match status" value="1"/>
</dbReference>
<keyword evidence="7 17" id="KW-0677">Repeat</keyword>
<evidence type="ECO:0000256" key="13">
    <source>
        <dbReference type="ARBA" id="ARBA00023316"/>
    </source>
</evidence>
<reference evidence="20" key="1">
    <citation type="submission" date="2023-03" db="EMBL/GenBank/DDBJ databases">
        <title>Actinorhabdospora filicis NBRC 111898.</title>
        <authorList>
            <person name="Ichikawa N."/>
            <person name="Sato H."/>
            <person name="Tonouchi N."/>
        </authorList>
    </citation>
    <scope>NUCLEOTIDE SEQUENCE</scope>
    <source>
        <strain evidence="20">NBRC 111898</strain>
    </source>
</reference>
<comment type="catalytic activity">
    <reaction evidence="15 17">
        <text>N-acetyl-alpha-D-glucosamine 1-phosphate + UTP + H(+) = UDP-N-acetyl-alpha-D-glucosamine + diphosphate</text>
        <dbReference type="Rhea" id="RHEA:13509"/>
        <dbReference type="ChEBI" id="CHEBI:15378"/>
        <dbReference type="ChEBI" id="CHEBI:33019"/>
        <dbReference type="ChEBI" id="CHEBI:46398"/>
        <dbReference type="ChEBI" id="CHEBI:57705"/>
        <dbReference type="ChEBI" id="CHEBI:57776"/>
        <dbReference type="EC" id="2.7.7.23"/>
    </reaction>
</comment>
<feature type="binding site" evidence="17">
    <location>
        <position position="160"/>
    </location>
    <ligand>
        <name>UDP-N-acetyl-alpha-D-glucosamine</name>
        <dbReference type="ChEBI" id="CHEBI:57705"/>
    </ligand>
</feature>
<evidence type="ECO:0000256" key="1">
    <source>
        <dbReference type="ARBA" id="ARBA00007707"/>
    </source>
</evidence>
<dbReference type="CDD" id="cd02540">
    <property type="entry name" value="GT2_GlmU_N_bac"/>
    <property type="match status" value="1"/>
</dbReference>
<evidence type="ECO:0000256" key="17">
    <source>
        <dbReference type="HAMAP-Rule" id="MF_01631"/>
    </source>
</evidence>
<feature type="binding site" evidence="17">
    <location>
        <position position="356"/>
    </location>
    <ligand>
        <name>UDP-N-acetyl-alpha-D-glucosamine</name>
        <dbReference type="ChEBI" id="CHEBI:57705"/>
    </ligand>
</feature>
<evidence type="ECO:0000256" key="16">
    <source>
        <dbReference type="ARBA" id="ARBA00049628"/>
    </source>
</evidence>
<accession>A0A9W6SHW9</accession>
<dbReference type="HAMAP" id="MF_01631">
    <property type="entry name" value="GlmU"/>
    <property type="match status" value="1"/>
</dbReference>
<evidence type="ECO:0000256" key="2">
    <source>
        <dbReference type="ARBA" id="ARBA00007947"/>
    </source>
</evidence>
<keyword evidence="12 17" id="KW-0012">Acyltransferase</keyword>
<dbReference type="NCBIfam" id="NF010932">
    <property type="entry name" value="PRK14352.1"/>
    <property type="match status" value="1"/>
</dbReference>
<evidence type="ECO:0000256" key="11">
    <source>
        <dbReference type="ARBA" id="ARBA00023268"/>
    </source>
</evidence>
<feature type="binding site" evidence="17">
    <location>
        <position position="233"/>
    </location>
    <ligand>
        <name>Mg(2+)</name>
        <dbReference type="ChEBI" id="CHEBI:18420"/>
    </ligand>
</feature>
<dbReference type="GO" id="GO:0016020">
    <property type="term" value="C:membrane"/>
    <property type="evidence" value="ECO:0007669"/>
    <property type="project" value="GOC"/>
</dbReference>
<dbReference type="Proteomes" id="UP001165079">
    <property type="component" value="Unassembled WGS sequence"/>
</dbReference>
<dbReference type="InterPro" id="IPR005882">
    <property type="entry name" value="Bifunctional_GlmU"/>
</dbReference>
<evidence type="ECO:0000259" key="18">
    <source>
        <dbReference type="Pfam" id="PF12804"/>
    </source>
</evidence>
<dbReference type="InterPro" id="IPR018357">
    <property type="entry name" value="Hexapep_transf_CS"/>
</dbReference>
<evidence type="ECO:0000256" key="3">
    <source>
        <dbReference type="ARBA" id="ARBA00022490"/>
    </source>
</evidence>
<comment type="pathway">
    <text evidence="17">Nucleotide-sugar biosynthesis; UDP-N-acetyl-alpha-D-glucosamine biosynthesis; UDP-N-acetyl-alpha-D-glucosamine from N-acetyl-alpha-D-glucosamine 1-phosphate: step 1/1.</text>
</comment>
<dbReference type="GO" id="GO:0005737">
    <property type="term" value="C:cytoplasm"/>
    <property type="evidence" value="ECO:0007669"/>
    <property type="project" value="UniProtKB-SubCell"/>
</dbReference>
<keyword evidence="11 17" id="KW-0511">Multifunctional enzyme</keyword>
<keyword evidence="3 17" id="KW-0963">Cytoplasm</keyword>
<dbReference type="EC" id="2.7.7.23" evidence="17"/>
<feature type="binding site" evidence="17">
    <location>
        <position position="428"/>
    </location>
    <ligand>
        <name>acetyl-CoA</name>
        <dbReference type="ChEBI" id="CHEBI:57288"/>
    </ligand>
</feature>
<feature type="binding site" evidence="17">
    <location>
        <position position="25"/>
    </location>
    <ligand>
        <name>UDP-N-acetyl-alpha-D-glucosamine</name>
        <dbReference type="ChEBI" id="CHEBI:57705"/>
    </ligand>
</feature>
<dbReference type="GO" id="GO:0009252">
    <property type="term" value="P:peptidoglycan biosynthetic process"/>
    <property type="evidence" value="ECO:0007669"/>
    <property type="project" value="UniProtKB-UniRule"/>
</dbReference>
<feature type="binding site" evidence="17">
    <location>
        <position position="382"/>
    </location>
    <ligand>
        <name>UDP-N-acetyl-alpha-D-glucosamine</name>
        <dbReference type="ChEBI" id="CHEBI:57705"/>
    </ligand>
</feature>
<dbReference type="GO" id="GO:0000287">
    <property type="term" value="F:magnesium ion binding"/>
    <property type="evidence" value="ECO:0007669"/>
    <property type="project" value="UniProtKB-UniRule"/>
</dbReference>
<dbReference type="SUPFAM" id="SSF51161">
    <property type="entry name" value="Trimeric LpxA-like enzymes"/>
    <property type="match status" value="1"/>
</dbReference>
<keyword evidence="5 17" id="KW-0548">Nucleotidyltransferase</keyword>
<dbReference type="PROSITE" id="PS00101">
    <property type="entry name" value="HEXAPEP_TRANSFERASES"/>
    <property type="match status" value="1"/>
</dbReference>
<feature type="binding site" evidence="17">
    <location>
        <begin position="106"/>
        <end position="108"/>
    </location>
    <ligand>
        <name>UDP-N-acetyl-alpha-D-glucosamine</name>
        <dbReference type="ChEBI" id="CHEBI:57705"/>
    </ligand>
</feature>
<dbReference type="EMBL" id="BSTX01000001">
    <property type="protein sequence ID" value="GLZ76593.1"/>
    <property type="molecule type" value="Genomic_DNA"/>
</dbReference>
<feature type="binding site" evidence="17">
    <location>
        <begin position="391"/>
        <end position="392"/>
    </location>
    <ligand>
        <name>acetyl-CoA</name>
        <dbReference type="ChEBI" id="CHEBI:57288"/>
    </ligand>
</feature>
<dbReference type="PANTHER" id="PTHR43584:SF3">
    <property type="entry name" value="BIFUNCTIONAL PROTEIN GLMU"/>
    <property type="match status" value="1"/>
</dbReference>
<dbReference type="InterPro" id="IPR025877">
    <property type="entry name" value="MobA-like_NTP_Trfase"/>
</dbReference>
<comment type="pathway">
    <text evidence="17">Bacterial outer membrane biogenesis; LPS lipid A biosynthesis.</text>
</comment>
<feature type="region of interest" description="Linker" evidence="17">
    <location>
        <begin position="236"/>
        <end position="256"/>
    </location>
</feature>
<evidence type="ECO:0000256" key="15">
    <source>
        <dbReference type="ARBA" id="ARBA00048493"/>
    </source>
</evidence>
<keyword evidence="8 17" id="KW-0460">Magnesium</keyword>
<comment type="caution">
    <text evidence="17">Lacks conserved residue(s) required for the propagation of feature annotation.</text>
</comment>
<dbReference type="EC" id="2.3.1.157" evidence="17"/>
<feature type="binding site" evidence="17">
    <location>
        <position position="385"/>
    </location>
    <ligand>
        <name>acetyl-CoA</name>
        <dbReference type="ChEBI" id="CHEBI:57288"/>
    </ligand>
</feature>
<dbReference type="Pfam" id="PF12804">
    <property type="entry name" value="NTP_transf_3"/>
    <property type="match status" value="1"/>
</dbReference>
<dbReference type="InterPro" id="IPR050065">
    <property type="entry name" value="GlmU-like"/>
</dbReference>
<comment type="subcellular location">
    <subcellularLocation>
        <location evidence="17">Cytoplasm</location>
    </subcellularLocation>
</comment>
<evidence type="ECO:0000256" key="5">
    <source>
        <dbReference type="ARBA" id="ARBA00022695"/>
    </source>
</evidence>
<evidence type="ECO:0000313" key="21">
    <source>
        <dbReference type="Proteomes" id="UP001165079"/>
    </source>
</evidence>
<dbReference type="Pfam" id="PF25087">
    <property type="entry name" value="GMPPB_C"/>
    <property type="match status" value="1"/>
</dbReference>
<feature type="binding site" evidence="17">
    <location>
        <position position="175"/>
    </location>
    <ligand>
        <name>UDP-N-acetyl-alpha-D-glucosamine</name>
        <dbReference type="ChEBI" id="CHEBI:57705"/>
    </ligand>
</feature>
<comment type="pathway">
    <text evidence="17">Nucleotide-sugar biosynthesis; UDP-N-acetyl-alpha-D-glucosamine biosynthesis; N-acetyl-alpha-D-glucosamine 1-phosphate from alpha-D-glucosamine 6-phosphate (route II): step 2/2.</text>
</comment>
<proteinExistence type="inferred from homology"/>
<dbReference type="InterPro" id="IPR029044">
    <property type="entry name" value="Nucleotide-diphossugar_trans"/>
</dbReference>
<evidence type="ECO:0000256" key="12">
    <source>
        <dbReference type="ARBA" id="ARBA00023315"/>
    </source>
</evidence>
<evidence type="ECO:0000256" key="4">
    <source>
        <dbReference type="ARBA" id="ARBA00022679"/>
    </source>
</evidence>
<dbReference type="SUPFAM" id="SSF53448">
    <property type="entry name" value="Nucleotide-diphospho-sugar transferases"/>
    <property type="match status" value="1"/>
</dbReference>
<name>A0A9W6SHW9_9ACTN</name>
<dbReference type="NCBIfam" id="TIGR01173">
    <property type="entry name" value="glmU"/>
    <property type="match status" value="1"/>
</dbReference>
<dbReference type="GO" id="GO:0003977">
    <property type="term" value="F:UDP-N-acetylglucosamine diphosphorylase activity"/>
    <property type="evidence" value="ECO:0007669"/>
    <property type="project" value="UniProtKB-UniRule"/>
</dbReference>
<evidence type="ECO:0000313" key="20">
    <source>
        <dbReference type="EMBL" id="GLZ76593.1"/>
    </source>
</evidence>
<feature type="binding site" evidence="17">
    <location>
        <position position="338"/>
    </location>
    <ligand>
        <name>UDP-N-acetyl-alpha-D-glucosamine</name>
        <dbReference type="ChEBI" id="CHEBI:57705"/>
    </ligand>
</feature>
<organism evidence="20 21">
    <name type="scientific">Actinorhabdospora filicis</name>
    <dbReference type="NCBI Taxonomy" id="1785913"/>
    <lineage>
        <taxon>Bacteria</taxon>
        <taxon>Bacillati</taxon>
        <taxon>Actinomycetota</taxon>
        <taxon>Actinomycetes</taxon>
        <taxon>Micromonosporales</taxon>
        <taxon>Micromonosporaceae</taxon>
        <taxon>Actinorhabdospora</taxon>
    </lineage>
</organism>
<feature type="region of interest" description="N-acetyltransferase" evidence="17">
    <location>
        <begin position="257"/>
        <end position="475"/>
    </location>
</feature>
<feature type="domain" description="Mannose-1-phosphate guanyltransferase C-terminal" evidence="19">
    <location>
        <begin position="325"/>
        <end position="427"/>
    </location>
</feature>
<feature type="binding site" evidence="17">
    <location>
        <begin position="11"/>
        <end position="14"/>
    </location>
    <ligand>
        <name>UDP-N-acetyl-alpha-D-glucosamine</name>
        <dbReference type="ChEBI" id="CHEBI:57705"/>
    </ligand>
</feature>
<feature type="active site" description="Proton acceptor" evidence="17">
    <location>
        <position position="368"/>
    </location>
</feature>
<evidence type="ECO:0000256" key="10">
    <source>
        <dbReference type="ARBA" id="ARBA00022984"/>
    </source>
</evidence>
<dbReference type="GO" id="GO:0071555">
    <property type="term" value="P:cell wall organization"/>
    <property type="evidence" value="ECO:0007669"/>
    <property type="project" value="UniProtKB-KW"/>
</dbReference>
<feature type="binding site" evidence="17">
    <location>
        <position position="108"/>
    </location>
    <ligand>
        <name>Mg(2+)</name>
        <dbReference type="ChEBI" id="CHEBI:18420"/>
    </ligand>
</feature>
<keyword evidence="10 17" id="KW-0573">Peptidoglycan synthesis</keyword>
<keyword evidence="13 17" id="KW-0961">Cell wall biogenesis/degradation</keyword>
<sequence length="475" mass="49224">MPQPQRTVILLAAGEGKRMKSALPKVLHEVLGRSLIGHVLAAAEPLAAAETLVVVGHGAEQVEAHLAVITPDAKTVLQEKQLGTGHAARVALDTVPDAVGTVVVLYGDTPLLQADTLREFCEAHEASGLAATVLVADVEDPTGLGRIMRHEDGTFREIVEQKDATPEQLAVTEINSGMYVFDGALLRSALANLSTDNSQGEEYLTEALTNLIAAGHAVGTHTAADVADTLGCNDREQLAWLRGIMQKRVNGALMRSGVTMDDPASTWVDVTAVVEPDVTVRPNVQLKGRTVVRAGAEVGPDSTLTDTVVGAGATVVRTHAEGASVGAGASVGPFAYLRPAAELGEASKVGTFVEVKNSTIGSGSKVPHLSYVGDATVGEKSNIGAGVIVANYDGLKKHRTSVGDAVFIGCDSVLIAPVTIEDGTYVAAGSAIDATVESGSLGVARARQRNIAGWVERKRPGTKTADAAARHKSAE</sequence>
<comment type="similarity">
    <text evidence="2 17">In the N-terminal section; belongs to the N-acetylglucosamine-1-phosphate uridyltransferase family.</text>
</comment>
<dbReference type="AlphaFoldDB" id="A0A9W6SHW9"/>
<dbReference type="CDD" id="cd03353">
    <property type="entry name" value="LbH_GlmU_C"/>
    <property type="match status" value="1"/>
</dbReference>
<dbReference type="GO" id="GO:0008360">
    <property type="term" value="P:regulation of cell shape"/>
    <property type="evidence" value="ECO:0007669"/>
    <property type="project" value="UniProtKB-KW"/>
</dbReference>
<protein>
    <recommendedName>
        <fullName evidence="17">Bifunctional protein GlmU</fullName>
    </recommendedName>
    <domain>
        <recommendedName>
            <fullName evidence="17">UDP-N-acetylglucosamine pyrophosphorylase</fullName>
            <ecNumber evidence="17">2.7.7.23</ecNumber>
        </recommendedName>
        <alternativeName>
            <fullName evidence="17">N-acetylglucosamine-1-phosphate uridyltransferase</fullName>
        </alternativeName>
    </domain>
    <domain>
        <recommendedName>
            <fullName evidence="17">Glucosamine-1-phosphate N-acetyltransferase</fullName>
            <ecNumber evidence="17">2.3.1.157</ecNumber>
        </recommendedName>
    </domain>
</protein>
<dbReference type="GO" id="GO:0000902">
    <property type="term" value="P:cell morphogenesis"/>
    <property type="evidence" value="ECO:0007669"/>
    <property type="project" value="UniProtKB-UniRule"/>
</dbReference>
<comment type="function">
    <text evidence="16 17">Catalyzes the last two sequential reactions in the de novo biosynthetic pathway for UDP-N-acetylglucosamine (UDP-GlcNAc). The C-terminal domain catalyzes the transfer of acetyl group from acetyl coenzyme A to glucosamine-1-phosphate (GlcN-1-P) to produce N-acetylglucosamine-1-phosphate (GlcNAc-1-P), which is converted into UDP-GlcNAc by the transfer of uridine 5-monophosphate (from uridine 5-triphosphate), a reaction catalyzed by the N-terminal domain.</text>
</comment>
<feature type="binding site" evidence="17">
    <location>
        <position position="78"/>
    </location>
    <ligand>
        <name>UDP-N-acetyl-alpha-D-glucosamine</name>
        <dbReference type="ChEBI" id="CHEBI:57705"/>
    </ligand>
</feature>
<feature type="binding site" evidence="17">
    <location>
        <position position="145"/>
    </location>
    <ligand>
        <name>UDP-N-acetyl-alpha-D-glucosamine</name>
        <dbReference type="ChEBI" id="CHEBI:57705"/>
    </ligand>
</feature>
<keyword evidence="6 17" id="KW-0479">Metal-binding</keyword>